<organism evidence="1 2">
    <name type="scientific">Circinella minor</name>
    <dbReference type="NCBI Taxonomy" id="1195481"/>
    <lineage>
        <taxon>Eukaryota</taxon>
        <taxon>Fungi</taxon>
        <taxon>Fungi incertae sedis</taxon>
        <taxon>Mucoromycota</taxon>
        <taxon>Mucoromycotina</taxon>
        <taxon>Mucoromycetes</taxon>
        <taxon>Mucorales</taxon>
        <taxon>Lichtheimiaceae</taxon>
        <taxon>Circinella</taxon>
    </lineage>
</organism>
<evidence type="ECO:0000313" key="1">
    <source>
        <dbReference type="EMBL" id="KAG2218183.1"/>
    </source>
</evidence>
<proteinExistence type="predicted"/>
<name>A0A8H7VIX9_9FUNG</name>
<comment type="caution">
    <text evidence="1">The sequence shown here is derived from an EMBL/GenBank/DDBJ whole genome shotgun (WGS) entry which is preliminary data.</text>
</comment>
<gene>
    <name evidence="1" type="ORF">INT45_003609</name>
</gene>
<dbReference type="AlphaFoldDB" id="A0A8H7VIX9"/>
<keyword evidence="2" id="KW-1185">Reference proteome</keyword>
<sequence length="89" mass="9175">MQTGLQRVVAPVGRSRRSRVFGTPTSSSIPITPPCSCCYFFSCRGAKTAAAYVAHAAFVPSLSVPGGVLASTFGTDSSADCAVVQFTPD</sequence>
<reference evidence="1 2" key="1">
    <citation type="submission" date="2020-12" db="EMBL/GenBank/DDBJ databases">
        <title>Metabolic potential, ecology and presence of endohyphal bacteria is reflected in genomic diversity of Mucoromycotina.</title>
        <authorList>
            <person name="Muszewska A."/>
            <person name="Okrasinska A."/>
            <person name="Steczkiewicz K."/>
            <person name="Drgas O."/>
            <person name="Orlowska M."/>
            <person name="Perlinska-Lenart U."/>
            <person name="Aleksandrzak-Piekarczyk T."/>
            <person name="Szatraj K."/>
            <person name="Zielenkiewicz U."/>
            <person name="Pilsyk S."/>
            <person name="Malc E."/>
            <person name="Mieczkowski P."/>
            <person name="Kruszewska J.S."/>
            <person name="Biernat P."/>
            <person name="Pawlowska J."/>
        </authorList>
    </citation>
    <scope>NUCLEOTIDE SEQUENCE [LARGE SCALE GENOMIC DNA]</scope>
    <source>
        <strain evidence="1 2">CBS 142.35</strain>
    </source>
</reference>
<evidence type="ECO:0000313" key="2">
    <source>
        <dbReference type="Proteomes" id="UP000646827"/>
    </source>
</evidence>
<protein>
    <submittedName>
        <fullName evidence="1">Uncharacterized protein</fullName>
    </submittedName>
</protein>
<accession>A0A8H7VIX9</accession>
<dbReference type="Proteomes" id="UP000646827">
    <property type="component" value="Unassembled WGS sequence"/>
</dbReference>
<dbReference type="EMBL" id="JAEPRB010000247">
    <property type="protein sequence ID" value="KAG2218183.1"/>
    <property type="molecule type" value="Genomic_DNA"/>
</dbReference>